<proteinExistence type="inferred from homology"/>
<dbReference type="PROSITE" id="PS50235">
    <property type="entry name" value="USP_3"/>
    <property type="match status" value="1"/>
</dbReference>
<dbReference type="InterPro" id="IPR001394">
    <property type="entry name" value="Peptidase_C19_UCH"/>
</dbReference>
<evidence type="ECO:0000259" key="9">
    <source>
        <dbReference type="PROSITE" id="PS50235"/>
    </source>
</evidence>
<dbReference type="Pfam" id="PF00443">
    <property type="entry name" value="UCH"/>
    <property type="match status" value="1"/>
</dbReference>
<dbReference type="PANTHER" id="PTHR24006:SF722">
    <property type="entry name" value="UBIQUITIN CARBOXYL-TERMINAL HYDROLASE 48"/>
    <property type="match status" value="1"/>
</dbReference>
<organism evidence="10 11">
    <name type="scientific">Diutina rugosa</name>
    <name type="common">Yeast</name>
    <name type="synonym">Candida rugosa</name>
    <dbReference type="NCBI Taxonomy" id="5481"/>
    <lineage>
        <taxon>Eukaryota</taxon>
        <taxon>Fungi</taxon>
        <taxon>Dikarya</taxon>
        <taxon>Ascomycota</taxon>
        <taxon>Saccharomycotina</taxon>
        <taxon>Pichiomycetes</taxon>
        <taxon>Debaryomycetaceae</taxon>
        <taxon>Diutina</taxon>
    </lineage>
</organism>
<keyword evidence="5" id="KW-0833">Ubl conjugation pathway</keyword>
<gene>
    <name evidence="10" type="ORF">DIURU_005044</name>
</gene>
<dbReference type="InterPro" id="IPR028889">
    <property type="entry name" value="USP"/>
</dbReference>
<keyword evidence="4" id="KW-0645">Protease</keyword>
<evidence type="ECO:0000256" key="7">
    <source>
        <dbReference type="ARBA" id="ARBA00022807"/>
    </source>
</evidence>
<dbReference type="OrthoDB" id="6287070at2759"/>
<evidence type="ECO:0000256" key="8">
    <source>
        <dbReference type="SAM" id="MobiDB-lite"/>
    </source>
</evidence>
<reference evidence="10 11" key="1">
    <citation type="submission" date="2019-07" db="EMBL/GenBank/DDBJ databases">
        <title>Genome assembly of two rare yeast pathogens: Diutina rugosa and Trichomonascus ciferrii.</title>
        <authorList>
            <person name="Mixao V."/>
            <person name="Saus E."/>
            <person name="Hansen A."/>
            <person name="Lass-Flor C."/>
            <person name="Gabaldon T."/>
        </authorList>
    </citation>
    <scope>NUCLEOTIDE SEQUENCE [LARGE SCALE GENOMIC DNA]</scope>
    <source>
        <strain evidence="10 11">CBS 613</strain>
    </source>
</reference>
<feature type="compositionally biased region" description="Basic and acidic residues" evidence="8">
    <location>
        <begin position="837"/>
        <end position="846"/>
    </location>
</feature>
<dbReference type="GO" id="GO:0006508">
    <property type="term" value="P:proteolysis"/>
    <property type="evidence" value="ECO:0007669"/>
    <property type="project" value="UniProtKB-KW"/>
</dbReference>
<evidence type="ECO:0000256" key="2">
    <source>
        <dbReference type="ARBA" id="ARBA00009085"/>
    </source>
</evidence>
<dbReference type="InterPro" id="IPR050164">
    <property type="entry name" value="Peptidase_C19"/>
</dbReference>
<comment type="caution">
    <text evidence="10">The sequence shown here is derived from an EMBL/GenBank/DDBJ whole genome shotgun (WGS) entry which is preliminary data.</text>
</comment>
<keyword evidence="7" id="KW-0788">Thiol protease</keyword>
<feature type="compositionally biased region" description="Basic and acidic residues" evidence="8">
    <location>
        <begin position="802"/>
        <end position="816"/>
    </location>
</feature>
<evidence type="ECO:0000256" key="6">
    <source>
        <dbReference type="ARBA" id="ARBA00022801"/>
    </source>
</evidence>
<feature type="domain" description="USP" evidence="9">
    <location>
        <begin position="167"/>
        <end position="632"/>
    </location>
</feature>
<dbReference type="SUPFAM" id="SSF54001">
    <property type="entry name" value="Cysteine proteinases"/>
    <property type="match status" value="1"/>
</dbReference>
<dbReference type="VEuPathDB" id="FungiDB:DIURU_005044"/>
<dbReference type="GO" id="GO:0004843">
    <property type="term" value="F:cysteine-type deubiquitinase activity"/>
    <property type="evidence" value="ECO:0007669"/>
    <property type="project" value="UniProtKB-EC"/>
</dbReference>
<dbReference type="EC" id="3.4.19.12" evidence="3"/>
<evidence type="ECO:0000313" key="10">
    <source>
        <dbReference type="EMBL" id="KAA8898189.1"/>
    </source>
</evidence>
<feature type="region of interest" description="Disordered" evidence="8">
    <location>
        <begin position="431"/>
        <end position="461"/>
    </location>
</feature>
<dbReference type="AlphaFoldDB" id="A0A642UFX7"/>
<feature type="region of interest" description="Disordered" evidence="8">
    <location>
        <begin position="790"/>
        <end position="846"/>
    </location>
</feature>
<evidence type="ECO:0000256" key="3">
    <source>
        <dbReference type="ARBA" id="ARBA00012759"/>
    </source>
</evidence>
<dbReference type="GO" id="GO:0005634">
    <property type="term" value="C:nucleus"/>
    <property type="evidence" value="ECO:0007669"/>
    <property type="project" value="UniProtKB-SubCell"/>
</dbReference>
<protein>
    <recommendedName>
        <fullName evidence="3">ubiquitinyl hydrolase 1</fullName>
        <ecNumber evidence="3">3.4.19.12</ecNumber>
    </recommendedName>
</protein>
<evidence type="ECO:0000256" key="4">
    <source>
        <dbReference type="ARBA" id="ARBA00022670"/>
    </source>
</evidence>
<dbReference type="Gene3D" id="3.90.70.10">
    <property type="entry name" value="Cysteine proteinases"/>
    <property type="match status" value="2"/>
</dbReference>
<comment type="catalytic activity">
    <reaction evidence="1">
        <text>Thiol-dependent hydrolysis of ester, thioester, amide, peptide and isopeptide bonds formed by the C-terminal Gly of ubiquitin (a 76-residue protein attached to proteins as an intracellular targeting signal).</text>
        <dbReference type="EC" id="3.4.19.12"/>
    </reaction>
</comment>
<dbReference type="Proteomes" id="UP000449547">
    <property type="component" value="Unassembled WGS sequence"/>
</dbReference>
<feature type="compositionally biased region" description="Basic residues" evidence="8">
    <location>
        <begin position="822"/>
        <end position="836"/>
    </location>
</feature>
<feature type="compositionally biased region" description="Polar residues" evidence="8">
    <location>
        <begin position="308"/>
        <end position="320"/>
    </location>
</feature>
<dbReference type="GO" id="GO:0016579">
    <property type="term" value="P:protein deubiquitination"/>
    <property type="evidence" value="ECO:0007669"/>
    <property type="project" value="InterPro"/>
</dbReference>
<accession>A0A642UFX7</accession>
<dbReference type="RefSeq" id="XP_034010446.1">
    <property type="nucleotide sequence ID" value="XM_034157983.1"/>
</dbReference>
<evidence type="ECO:0000256" key="1">
    <source>
        <dbReference type="ARBA" id="ARBA00000707"/>
    </source>
</evidence>
<dbReference type="OMA" id="PQFRRNS"/>
<keyword evidence="6" id="KW-0378">Hydrolase</keyword>
<evidence type="ECO:0000256" key="5">
    <source>
        <dbReference type="ARBA" id="ARBA00022786"/>
    </source>
</evidence>
<dbReference type="EMBL" id="SWFT01000149">
    <property type="protein sequence ID" value="KAA8898189.1"/>
    <property type="molecule type" value="Genomic_DNA"/>
</dbReference>
<evidence type="ECO:0000313" key="11">
    <source>
        <dbReference type="Proteomes" id="UP000449547"/>
    </source>
</evidence>
<feature type="compositionally biased region" description="Polar residues" evidence="8">
    <location>
        <begin position="659"/>
        <end position="674"/>
    </location>
</feature>
<feature type="region of interest" description="Disordered" evidence="8">
    <location>
        <begin position="308"/>
        <end position="340"/>
    </location>
</feature>
<dbReference type="InterPro" id="IPR038765">
    <property type="entry name" value="Papain-like_cys_pep_sf"/>
</dbReference>
<comment type="similarity">
    <text evidence="2">Belongs to the peptidase C19 family.</text>
</comment>
<keyword evidence="11" id="KW-1185">Reference proteome</keyword>
<dbReference type="GO" id="GO:0005829">
    <property type="term" value="C:cytosol"/>
    <property type="evidence" value="ECO:0007669"/>
    <property type="project" value="TreeGrafter"/>
</dbReference>
<sequence>MDPHRLGSIKSISPLPLIQALPQALPLPHHSHIDTPDVEAIATPHSRSPDNSARMAPSPSVFDEDFWQQYLENYRSMSVGESHGCLPVNPKKYHHYSSAVTTVRSYFDQLGLPVPSHTETCAVLKSPFVNGDVVKAFHFIRFFQSANEGYFLTNSPIDKRGHAITYQGAENWENVMCYLDALLFAMFANMEAFEPILFISNAHINSPNKRLVDQLSALLRVYTTLLRSGNLITTDVTIQICETLTKLGFIEATSHTQQDSAALFVFLTEMLQMPLLTFKIDIKHGGKFSKEDDQKISKERLLFVSIPEDTSSSREASQSRAVEDDTLSPSPNTSPPPPDSEVAIAEVTEELGRVATRSDSDEEPEEILLEECLEHYFNNSISVKRELERRATSDRIEVIEGVIPTSSSSMKSQPSRSSLFKEPIRGELPRTRSSTLSIWSESPAAPNSTTTHQSSNDDTSTIRGRATSLHEVSLPAWMFLRLLPFYTDDNDTDGTAKNSKEFVNRRPILPICLKRYEYDVGTSTANRSKRRVVIPPVINLPQFVAEDDNYDMNNYKLILESAVCHRGTSISSGHFVAATRRDNNNTSLTLEEGYSAKWLLFDDMNKKHRIKEKTFKEIFDNEWPYILFYRLVSPDDPSEERIESHLPIVRPHGSKSNYWSDLSPITSGPQSGTSPHLAVANDEPKRRESSASNSSIPLPDIAPTDPSFVDVRNRYYWYVPDKDHNYYKELPRIGVSGDSEITMSPQFRRNSQWSGEHKVMSINTIPDISLNAPSYPAATPTTVSAPAITTSHAPHSARVHHSKPDTGDDYGLRERQGFLGRSKSKKVTRQSRRRRDKYRDEKCVLM</sequence>
<dbReference type="GeneID" id="54783695"/>
<dbReference type="PANTHER" id="PTHR24006">
    <property type="entry name" value="UBIQUITIN CARBOXYL-TERMINAL HYDROLASE"/>
    <property type="match status" value="1"/>
</dbReference>
<feature type="region of interest" description="Disordered" evidence="8">
    <location>
        <begin position="659"/>
        <end position="703"/>
    </location>
</feature>
<name>A0A642UFX7_DIURU</name>